<sequence length="278" mass="30791">MSSNALPEVSSFRYKAGHFLQRTSVQRSLLALILLNAVLLGLETSSALMQVAGTALRLVDSVILAVFVVEIGLRIYVHRLAFFKDAWSLFDFIVVGIALVPASGPFAVLRALRVLRVLRVLTFVPSMRKIVGALVKSLNGMLSIAMVLGLVYYVAAVMVTKLFGEAFPEWFGSLGASLYTLFQIMTLESWSMGIARPVIAEFPYAWAFFVPFILIATFTMLNLFIAVIVNAVQSMHDEEHQEEHDAAQTAQQQLLLQMQQLQQELAALRADLHKSTAE</sequence>
<dbReference type="InterPro" id="IPR005821">
    <property type="entry name" value="Ion_trans_dom"/>
</dbReference>
<evidence type="ECO:0000256" key="2">
    <source>
        <dbReference type="ARBA" id="ARBA00022692"/>
    </source>
</evidence>
<dbReference type="GO" id="GO:0001518">
    <property type="term" value="C:voltage-gated sodium channel complex"/>
    <property type="evidence" value="ECO:0007669"/>
    <property type="project" value="TreeGrafter"/>
</dbReference>
<dbReference type="PATRIC" id="fig|336831.14.peg.1082"/>
<dbReference type="Pfam" id="PF00520">
    <property type="entry name" value="Ion_trans"/>
    <property type="match status" value="1"/>
</dbReference>
<dbReference type="GO" id="GO:0005248">
    <property type="term" value="F:voltage-gated sodium channel activity"/>
    <property type="evidence" value="ECO:0007669"/>
    <property type="project" value="TreeGrafter"/>
</dbReference>
<keyword evidence="2 6" id="KW-0812">Transmembrane</keyword>
<feature type="transmembrane region" description="Helical" evidence="6">
    <location>
        <begin position="205"/>
        <end position="232"/>
    </location>
</feature>
<evidence type="ECO:0000256" key="3">
    <source>
        <dbReference type="ARBA" id="ARBA00022989"/>
    </source>
</evidence>
<dbReference type="Gene3D" id="1.20.120.350">
    <property type="entry name" value="Voltage-gated potassium channels. Chain C"/>
    <property type="match status" value="1"/>
</dbReference>
<evidence type="ECO:0000259" key="7">
    <source>
        <dbReference type="Pfam" id="PF00520"/>
    </source>
</evidence>
<feature type="transmembrane region" description="Helical" evidence="6">
    <location>
        <begin position="130"/>
        <end position="155"/>
    </location>
</feature>
<dbReference type="OrthoDB" id="5297065at2"/>
<dbReference type="EMBL" id="LAHO01000015">
    <property type="protein sequence ID" value="KKO44525.1"/>
    <property type="molecule type" value="Genomic_DNA"/>
</dbReference>
<feature type="transmembrane region" description="Helical" evidence="6">
    <location>
        <begin position="89"/>
        <end position="110"/>
    </location>
</feature>
<feature type="coiled-coil region" evidence="5">
    <location>
        <begin position="244"/>
        <end position="278"/>
    </location>
</feature>
<dbReference type="RefSeq" id="WP_046558451.1">
    <property type="nucleotide sequence ID" value="NZ_LAHO01000015.1"/>
</dbReference>
<accession>A0A0M2V4F5</accession>
<gene>
    <name evidence="8" type="ORF">WG68_14565</name>
</gene>
<feature type="transmembrane region" description="Helical" evidence="6">
    <location>
        <begin position="167"/>
        <end position="185"/>
    </location>
</feature>
<proteinExistence type="predicted"/>
<dbReference type="Proteomes" id="UP000034228">
    <property type="component" value="Unassembled WGS sequence"/>
</dbReference>
<comment type="caution">
    <text evidence="8">The sequence shown here is derived from an EMBL/GenBank/DDBJ whole genome shotgun (WGS) entry which is preliminary data.</text>
</comment>
<keyword evidence="4 6" id="KW-0472">Membrane</keyword>
<dbReference type="PANTHER" id="PTHR10037:SF62">
    <property type="entry name" value="SODIUM CHANNEL PROTEIN 60E"/>
    <property type="match status" value="1"/>
</dbReference>
<reference evidence="8 9" key="1">
    <citation type="submission" date="2015-03" db="EMBL/GenBank/DDBJ databases">
        <title>Draft genome sequences of two protease-producing strains of Arsukibacterium isolated from two cold and alkaline environments.</title>
        <authorList>
            <person name="Lylloff J.E."/>
            <person name="Skov L.B."/>
            <person name="Jepsen M."/>
            <person name="Hallin P.F."/>
            <person name="Sorensen S.J."/>
            <person name="Stougaard P."/>
            <person name="Glaring M.A."/>
        </authorList>
    </citation>
    <scope>NUCLEOTIDE SEQUENCE [LARGE SCALE GENOMIC DNA]</scope>
    <source>
        <strain evidence="8 9">GCM72</strain>
    </source>
</reference>
<dbReference type="InterPro" id="IPR027359">
    <property type="entry name" value="Volt_channel_dom_sf"/>
</dbReference>
<evidence type="ECO:0000256" key="6">
    <source>
        <dbReference type="SAM" id="Phobius"/>
    </source>
</evidence>
<comment type="subcellular location">
    <subcellularLocation>
        <location evidence="1">Membrane</location>
        <topology evidence="1">Multi-pass membrane protein</topology>
    </subcellularLocation>
</comment>
<evidence type="ECO:0000256" key="4">
    <source>
        <dbReference type="ARBA" id="ARBA00023136"/>
    </source>
</evidence>
<protein>
    <submittedName>
        <fullName evidence="8">Ion transporter</fullName>
    </submittedName>
</protein>
<evidence type="ECO:0000313" key="9">
    <source>
        <dbReference type="Proteomes" id="UP000034228"/>
    </source>
</evidence>
<evidence type="ECO:0000256" key="1">
    <source>
        <dbReference type="ARBA" id="ARBA00004141"/>
    </source>
</evidence>
<evidence type="ECO:0000313" key="8">
    <source>
        <dbReference type="EMBL" id="KKO44525.1"/>
    </source>
</evidence>
<dbReference type="Gene3D" id="1.10.287.70">
    <property type="match status" value="1"/>
</dbReference>
<organism evidence="8 9">
    <name type="scientific">Arsukibacterium ikkense</name>
    <dbReference type="NCBI Taxonomy" id="336831"/>
    <lineage>
        <taxon>Bacteria</taxon>
        <taxon>Pseudomonadati</taxon>
        <taxon>Pseudomonadota</taxon>
        <taxon>Gammaproteobacteria</taxon>
        <taxon>Chromatiales</taxon>
        <taxon>Chromatiaceae</taxon>
        <taxon>Arsukibacterium</taxon>
    </lineage>
</organism>
<evidence type="ECO:0000256" key="5">
    <source>
        <dbReference type="SAM" id="Coils"/>
    </source>
</evidence>
<keyword evidence="3 6" id="KW-1133">Transmembrane helix</keyword>
<keyword evidence="5" id="KW-0175">Coiled coil</keyword>
<feature type="transmembrane region" description="Helical" evidence="6">
    <location>
        <begin position="58"/>
        <end position="77"/>
    </location>
</feature>
<feature type="domain" description="Ion transport" evidence="7">
    <location>
        <begin position="29"/>
        <end position="239"/>
    </location>
</feature>
<dbReference type="InterPro" id="IPR043203">
    <property type="entry name" value="VGCC_Ca_Na"/>
</dbReference>
<dbReference type="SUPFAM" id="SSF81324">
    <property type="entry name" value="Voltage-gated potassium channels"/>
    <property type="match status" value="1"/>
</dbReference>
<dbReference type="PANTHER" id="PTHR10037">
    <property type="entry name" value="VOLTAGE-GATED CATION CHANNEL CALCIUM AND SODIUM"/>
    <property type="match status" value="1"/>
</dbReference>
<name>A0A0M2V4F5_9GAMM</name>
<feature type="transmembrane region" description="Helical" evidence="6">
    <location>
        <begin position="29"/>
        <end position="52"/>
    </location>
</feature>
<keyword evidence="9" id="KW-1185">Reference proteome</keyword>
<dbReference type="AlphaFoldDB" id="A0A0M2V4F5"/>